<protein>
    <submittedName>
        <fullName evidence="3">Uncharacterized protein</fullName>
    </submittedName>
</protein>
<gene>
    <name evidence="3" type="ORF">FME351_LOCUS5072</name>
    <name evidence="4" type="ORF">KIK155_LOCUS21837</name>
</gene>
<feature type="compositionally biased region" description="Polar residues" evidence="2">
    <location>
        <begin position="718"/>
        <end position="731"/>
    </location>
</feature>
<feature type="compositionally biased region" description="Basic and acidic residues" evidence="2">
    <location>
        <begin position="742"/>
        <end position="752"/>
    </location>
</feature>
<proteinExistence type="predicted"/>
<name>A0A817WK91_9BILA</name>
<organism evidence="3 5">
    <name type="scientific">Rotaria socialis</name>
    <dbReference type="NCBI Taxonomy" id="392032"/>
    <lineage>
        <taxon>Eukaryota</taxon>
        <taxon>Metazoa</taxon>
        <taxon>Spiralia</taxon>
        <taxon>Gnathifera</taxon>
        <taxon>Rotifera</taxon>
        <taxon>Eurotatoria</taxon>
        <taxon>Bdelloidea</taxon>
        <taxon>Philodinida</taxon>
        <taxon>Philodinidae</taxon>
        <taxon>Rotaria</taxon>
    </lineage>
</organism>
<dbReference type="Proteomes" id="UP000663865">
    <property type="component" value="Unassembled WGS sequence"/>
</dbReference>
<evidence type="ECO:0000313" key="3">
    <source>
        <dbReference type="EMBL" id="CAF3357250.1"/>
    </source>
</evidence>
<feature type="region of interest" description="Disordered" evidence="2">
    <location>
        <begin position="1380"/>
        <end position="1405"/>
    </location>
</feature>
<dbReference type="PANTHER" id="PTHR37915:SF3">
    <property type="match status" value="1"/>
</dbReference>
<feature type="region of interest" description="Disordered" evidence="2">
    <location>
        <begin position="639"/>
        <end position="692"/>
    </location>
</feature>
<dbReference type="EMBL" id="CAJNYV010003877">
    <property type="protein sequence ID" value="CAF3619426.1"/>
    <property type="molecule type" value="Genomic_DNA"/>
</dbReference>
<accession>A0A817WK91</accession>
<feature type="compositionally biased region" description="Polar residues" evidence="2">
    <location>
        <begin position="670"/>
        <end position="679"/>
    </location>
</feature>
<dbReference type="Gene3D" id="1.20.5.170">
    <property type="match status" value="1"/>
</dbReference>
<feature type="region of interest" description="Disordered" evidence="2">
    <location>
        <begin position="467"/>
        <end position="486"/>
    </location>
</feature>
<feature type="region of interest" description="Disordered" evidence="2">
    <location>
        <begin position="1503"/>
        <end position="1566"/>
    </location>
</feature>
<feature type="compositionally biased region" description="Basic and acidic residues" evidence="2">
    <location>
        <begin position="1557"/>
        <end position="1566"/>
    </location>
</feature>
<dbReference type="PANTHER" id="PTHR37915">
    <property type="match status" value="1"/>
</dbReference>
<feature type="region of interest" description="Disordered" evidence="2">
    <location>
        <begin position="713"/>
        <end position="771"/>
    </location>
</feature>
<evidence type="ECO:0000256" key="1">
    <source>
        <dbReference type="SAM" id="Coils"/>
    </source>
</evidence>
<feature type="coiled-coil region" evidence="1">
    <location>
        <begin position="215"/>
        <end position="340"/>
    </location>
</feature>
<feature type="compositionally biased region" description="Polar residues" evidence="2">
    <location>
        <begin position="400"/>
        <end position="413"/>
    </location>
</feature>
<comment type="caution">
    <text evidence="3">The sequence shown here is derived from an EMBL/GenBank/DDBJ whole genome shotgun (WGS) entry which is preliminary data.</text>
</comment>
<feature type="region of interest" description="Disordered" evidence="2">
    <location>
        <begin position="1316"/>
        <end position="1368"/>
    </location>
</feature>
<dbReference type="EMBL" id="CAJNYU010000404">
    <property type="protein sequence ID" value="CAF3357250.1"/>
    <property type="molecule type" value="Genomic_DNA"/>
</dbReference>
<feature type="compositionally biased region" description="Polar residues" evidence="2">
    <location>
        <begin position="1389"/>
        <end position="1405"/>
    </location>
</feature>
<sequence>MFQERRQNQFPPITQQTKFKLLKDVTQQPYRIGVVQYYPPNNKKILKAETIIRNDDSDPEIPDPGGEIVERNRKERQQRIADHTKEELDRVLKRVDNTLYNYEYSVQSSLLQHGMTRDELNSIEHVADVRELEYLLNDSLAKQRYKQRLMIFIVGQTEQADEKAKLLQQLSQFFVEQRQNFSAAEFNDVDNSGDTHDEIEATLKSFDVKDCYLHVKALGNRINELNEEIIQFLIQNTGTKQTKVMVERGKRKLAQVTKEAKEQLADLQSKLQITNTEMISRDEKIQTLEKDVDGVRAEVKSSQESQKKLQDDLRRREAELKFFKRKYNELEEVVHRYKNQLGDIPGLTGFLTSTGQSETEDVDDPSKMNLETTDENENKYDKESLANQTAREPGQPGVGPSSTTEPTATNNATKHGATAPIVAPPAQADSKDPKKAKARVCKFLNAIRYLNELRLLLFIKDKLKRKAARSKKETTNQTGADDPSEMYRRSQELLESLLADKSDNAPDLNSLFKPTRGIDLNNVTIDNLPTAFTNLRRFAITRVRELLKELETKESTNKETVQILKQEFVEHKTTYEKERNALAEQVDHAHQLQIKAQKTAEEALNHLELFMNEQEKLDEEDVARQTELVHRHSAAVNNVTGGTISPLDASAAMDDSMNDRLSPNHKRVSSSKSQTQKISGSGGHGSPNPDSADVARSIIQETTQTLQRLSASLHKMTSPKQTQQTDSVEQHTTPPTPLLRRKTQELLRKKSSLEQAHQAQHDHSNSSSRRISGVMNDDFLPLSKVVTPQQYDHSSLGQSRALTRTNSMNPAYRDHDKLSSGERSYFASALQSRRVSIGANRSPVRAEELEKVLTKLVNEEIEALEKFRQVSVKSRTSLREKYMSLLEEKKHELTDLKQQADITLSRPTTTSSRERKPFEPLENGKGLVKQQSLIYPLDSSNRGELASNKENRRRVKRYNQQQQTSFDNSAVSMVETEKQNIHESEVIERDHFKVPFFHIYETIYKFRHSIINLLEQNKLISLADRLDMIKQLSTSDDNPTNEFVDNSERVLKDTVKVLQTCMTALAVDKNASEEKQTEKVYEQSIPTMKTSTTESDHSSIIQQKESIIDDLTNKYQQLSQVLDDNNKKHNEELVETERVIGDQQKLIQNLQRELMRIQKRLSKVENDGIVEPSVMFTRLDAERNEKLLKQAVDKGKVSETTFNEINETMGDYVRLPTQQFGNIVKRYIQHRKATELEDRIQSETFDNETKSVMERMGSYYERRSGKISERISSIRQHRTALARSLTEKFDDLEHESSIFLVRPVYSYQGRTAVQSYMENEKRKQDSLLKGSDKKKKLLRSRLSESVTDQPTESTSREMTIGLSSSASDDDERLFQIDKSLPVLRPTPASEMSSQNVDLTATSSNGDSKQKLVQFGEISRLQEFDIQRTLMPMSHASATLSSVNANHGIDPTVPSVNLRSYVTLSRPGVSTNARDIKSIETGNPVSRADLSILSVASQITNPRTPFNSTVGDLRRASPPLPPIKRSGTTSISPSAEERPSDEFIPSVSTTEFAPIDHTIPEEKDEDK</sequence>
<evidence type="ECO:0000256" key="2">
    <source>
        <dbReference type="SAM" id="MobiDB-lite"/>
    </source>
</evidence>
<feature type="region of interest" description="Disordered" evidence="2">
    <location>
        <begin position="344"/>
        <end position="433"/>
    </location>
</feature>
<keyword evidence="1" id="KW-0175">Coiled coil</keyword>
<feature type="coiled-coil region" evidence="1">
    <location>
        <begin position="1101"/>
        <end position="1167"/>
    </location>
</feature>
<feature type="coiled-coil region" evidence="1">
    <location>
        <begin position="846"/>
        <end position="906"/>
    </location>
</feature>
<evidence type="ECO:0000313" key="4">
    <source>
        <dbReference type="EMBL" id="CAF3619426.1"/>
    </source>
</evidence>
<reference evidence="3" key="1">
    <citation type="submission" date="2021-02" db="EMBL/GenBank/DDBJ databases">
        <authorList>
            <person name="Nowell W R."/>
        </authorList>
    </citation>
    <scope>NUCLEOTIDE SEQUENCE</scope>
</reference>
<evidence type="ECO:0000313" key="5">
    <source>
        <dbReference type="Proteomes" id="UP000663869"/>
    </source>
</evidence>
<feature type="region of interest" description="Disordered" evidence="2">
    <location>
        <begin position="939"/>
        <end position="965"/>
    </location>
</feature>
<feature type="compositionally biased region" description="Polar residues" evidence="2">
    <location>
        <begin position="1346"/>
        <end position="1366"/>
    </location>
</feature>
<dbReference type="Proteomes" id="UP000663869">
    <property type="component" value="Unassembled WGS sequence"/>
</dbReference>